<dbReference type="AlphaFoldDB" id="A0A084ILA7"/>
<dbReference type="OrthoDB" id="7283966at2"/>
<dbReference type="CDD" id="cd06173">
    <property type="entry name" value="MFS_MefA_like"/>
    <property type="match status" value="1"/>
</dbReference>
<dbReference type="SUPFAM" id="SSF103473">
    <property type="entry name" value="MFS general substrate transporter"/>
    <property type="match status" value="1"/>
</dbReference>
<feature type="transmembrane region" description="Helical" evidence="7">
    <location>
        <begin position="175"/>
        <end position="194"/>
    </location>
</feature>
<dbReference type="Proteomes" id="UP000028302">
    <property type="component" value="Unassembled WGS sequence"/>
</dbReference>
<evidence type="ECO:0000256" key="7">
    <source>
        <dbReference type="SAM" id="Phobius"/>
    </source>
</evidence>
<comment type="caution">
    <text evidence="8">The sequence shown here is derived from an EMBL/GenBank/DDBJ whole genome shotgun (WGS) entry which is preliminary data.</text>
</comment>
<feature type="transmembrane region" description="Helical" evidence="7">
    <location>
        <begin position="82"/>
        <end position="104"/>
    </location>
</feature>
<feature type="transmembrane region" description="Helical" evidence="7">
    <location>
        <begin position="291"/>
        <end position="319"/>
    </location>
</feature>
<evidence type="ECO:0000256" key="1">
    <source>
        <dbReference type="ARBA" id="ARBA00004651"/>
    </source>
</evidence>
<evidence type="ECO:0000256" key="3">
    <source>
        <dbReference type="ARBA" id="ARBA00022475"/>
    </source>
</evidence>
<dbReference type="InterPro" id="IPR010290">
    <property type="entry name" value="TM_effector"/>
</dbReference>
<keyword evidence="9" id="KW-1185">Reference proteome</keyword>
<dbReference type="EMBL" id="APNK01000012">
    <property type="protein sequence ID" value="KEZ77491.1"/>
    <property type="molecule type" value="Genomic_DNA"/>
</dbReference>
<comment type="subcellular location">
    <subcellularLocation>
        <location evidence="1">Cell membrane</location>
        <topology evidence="1">Multi-pass membrane protein</topology>
    </subcellularLocation>
</comment>
<evidence type="ECO:0000256" key="5">
    <source>
        <dbReference type="ARBA" id="ARBA00022989"/>
    </source>
</evidence>
<dbReference type="PATRIC" id="fig|1304275.5.peg.2005"/>
<feature type="transmembrane region" description="Helical" evidence="7">
    <location>
        <begin position="262"/>
        <end position="279"/>
    </location>
</feature>
<keyword evidence="4 7" id="KW-0812">Transmembrane</keyword>
<gene>
    <name evidence="8" type="ORF">C41B8_09831</name>
</gene>
<keyword evidence="2" id="KW-0813">Transport</keyword>
<dbReference type="eggNOG" id="COG0477">
    <property type="taxonomic scope" value="Bacteria"/>
</dbReference>
<sequence length="419" mass="43485">MRGFLIPAPDSPLRDRAFRKLLVCRFAAATVNQIQSVVVGWQLFTMTHDPLTLGWVGLAQFLPMAALVLPAGDIADRVSRKLLVTVSCLLVAVAGVLFLMLTLSGTQSPLGFYGVLVLFGVARAFSGPSFSSLLPQVVGEDRLPKAIALSSSVFQVAIIGGPALGGAVYLAGPAIAYGLCTALSLVAAIAAASITRPLPAQADTTQQSAFERFTAGIVYVRTRPIILGAISLDLFAVLLGGATALLPVYAHSILHTGPAGLGALRSAVAIGAFLMGIYLGRVSLNRRAGPVMFAAVAIFGIGTIVFGLSTNFILSFAALATMGAADMISVFVRSTLIQLATPDAMRGRVNAVNMLFIGASNELGEFESGVTAGIFGTVPAVVLGGIGTLAVVGAWMWMFPALRRVDRLEDVGRRPAASA</sequence>
<keyword evidence="6 7" id="KW-0472">Membrane</keyword>
<evidence type="ECO:0000256" key="6">
    <source>
        <dbReference type="ARBA" id="ARBA00023136"/>
    </source>
</evidence>
<evidence type="ECO:0000313" key="8">
    <source>
        <dbReference type="EMBL" id="KEZ77491.1"/>
    </source>
</evidence>
<feature type="transmembrane region" description="Helical" evidence="7">
    <location>
        <begin position="225"/>
        <end position="250"/>
    </location>
</feature>
<feature type="transmembrane region" description="Helical" evidence="7">
    <location>
        <begin position="372"/>
        <end position="397"/>
    </location>
</feature>
<evidence type="ECO:0000313" key="9">
    <source>
        <dbReference type="Proteomes" id="UP000028302"/>
    </source>
</evidence>
<keyword evidence="5 7" id="KW-1133">Transmembrane helix</keyword>
<dbReference type="InterPro" id="IPR036259">
    <property type="entry name" value="MFS_trans_sf"/>
</dbReference>
<feature type="transmembrane region" description="Helical" evidence="7">
    <location>
        <begin position="146"/>
        <end position="169"/>
    </location>
</feature>
<feature type="transmembrane region" description="Helical" evidence="7">
    <location>
        <begin position="50"/>
        <end position="70"/>
    </location>
</feature>
<dbReference type="RefSeq" id="WP_037337264.1">
    <property type="nucleotide sequence ID" value="NZ_APNK01000012.1"/>
</dbReference>
<accession>A0A084ILA7</accession>
<dbReference type="GO" id="GO:0005886">
    <property type="term" value="C:plasma membrane"/>
    <property type="evidence" value="ECO:0007669"/>
    <property type="project" value="UniProtKB-SubCell"/>
</dbReference>
<dbReference type="Pfam" id="PF05977">
    <property type="entry name" value="MFS_3"/>
    <property type="match status" value="1"/>
</dbReference>
<keyword evidence="3" id="KW-1003">Cell membrane</keyword>
<protein>
    <submittedName>
        <fullName evidence="8">Major facilitator superfamily transporter</fullName>
    </submittedName>
</protein>
<reference evidence="8 9" key="1">
    <citation type="submission" date="2013-03" db="EMBL/GenBank/DDBJ databases">
        <title>Salinisphaera hydrothermalis C41B8 Genome Sequencing.</title>
        <authorList>
            <person name="Li C."/>
            <person name="Lai Q."/>
            <person name="Shao Z."/>
        </authorList>
    </citation>
    <scope>NUCLEOTIDE SEQUENCE [LARGE SCALE GENOMIC DNA]</scope>
    <source>
        <strain evidence="8 9">C41B8</strain>
    </source>
</reference>
<feature type="transmembrane region" description="Helical" evidence="7">
    <location>
        <begin position="21"/>
        <end position="44"/>
    </location>
</feature>
<proteinExistence type="predicted"/>
<dbReference type="PANTHER" id="PTHR23513">
    <property type="entry name" value="INTEGRAL MEMBRANE EFFLUX PROTEIN-RELATED"/>
    <property type="match status" value="1"/>
</dbReference>
<evidence type="ECO:0000256" key="4">
    <source>
        <dbReference type="ARBA" id="ARBA00022692"/>
    </source>
</evidence>
<dbReference type="Gene3D" id="1.20.1250.20">
    <property type="entry name" value="MFS general substrate transporter like domains"/>
    <property type="match status" value="2"/>
</dbReference>
<evidence type="ECO:0000256" key="2">
    <source>
        <dbReference type="ARBA" id="ARBA00022448"/>
    </source>
</evidence>
<dbReference type="STRING" id="1304275.C41B8_09831"/>
<name>A0A084ILA7_SALHC</name>
<dbReference type="PANTHER" id="PTHR23513:SF9">
    <property type="entry name" value="ENTEROBACTIN EXPORTER ENTS"/>
    <property type="match status" value="1"/>
</dbReference>
<feature type="transmembrane region" description="Helical" evidence="7">
    <location>
        <begin position="110"/>
        <end position="134"/>
    </location>
</feature>
<organism evidence="8 9">
    <name type="scientific">Salinisphaera hydrothermalis (strain C41B8)</name>
    <dbReference type="NCBI Taxonomy" id="1304275"/>
    <lineage>
        <taxon>Bacteria</taxon>
        <taxon>Pseudomonadati</taxon>
        <taxon>Pseudomonadota</taxon>
        <taxon>Gammaproteobacteria</taxon>
        <taxon>Salinisphaerales</taxon>
        <taxon>Salinisphaeraceae</taxon>
        <taxon>Salinisphaera</taxon>
    </lineage>
</organism>